<evidence type="ECO:0000313" key="4">
    <source>
        <dbReference type="EMBL" id="WLR99626.1"/>
    </source>
</evidence>
<dbReference type="GO" id="GO:0003700">
    <property type="term" value="F:DNA-binding transcription factor activity"/>
    <property type="evidence" value="ECO:0007669"/>
    <property type="project" value="TreeGrafter"/>
</dbReference>
<evidence type="ECO:0000256" key="2">
    <source>
        <dbReference type="PROSITE-ProRule" id="PRU00335"/>
    </source>
</evidence>
<dbReference type="EMBL" id="CP132303">
    <property type="protein sequence ID" value="WLR99626.1"/>
    <property type="molecule type" value="Genomic_DNA"/>
</dbReference>
<feature type="domain" description="HTH tetR-type" evidence="3">
    <location>
        <begin position="15"/>
        <end position="75"/>
    </location>
</feature>
<dbReference type="AlphaFoldDB" id="A0AA50CSE0"/>
<dbReference type="Proteomes" id="UP001234585">
    <property type="component" value="Plasmid unnamed1"/>
</dbReference>
<dbReference type="GO" id="GO:0000976">
    <property type="term" value="F:transcription cis-regulatory region binding"/>
    <property type="evidence" value="ECO:0007669"/>
    <property type="project" value="TreeGrafter"/>
</dbReference>
<dbReference type="InterPro" id="IPR041483">
    <property type="entry name" value="TetR_C_34"/>
</dbReference>
<dbReference type="SUPFAM" id="SSF46689">
    <property type="entry name" value="Homeodomain-like"/>
    <property type="match status" value="1"/>
</dbReference>
<dbReference type="PANTHER" id="PTHR30055">
    <property type="entry name" value="HTH-TYPE TRANSCRIPTIONAL REGULATOR RUTR"/>
    <property type="match status" value="1"/>
</dbReference>
<geneLocation type="plasmid" evidence="4 5">
    <name>unnamed1</name>
</geneLocation>
<protein>
    <submittedName>
        <fullName evidence="4">TetR family transcriptional regulator</fullName>
    </submittedName>
</protein>
<gene>
    <name evidence="4" type="ORF">Q9313_22935</name>
</gene>
<accession>A0AA50CSE0</accession>
<sequence>MTHSFQRARSTQAKEQRENDILQAARALATEHGIRTITLTEIANAIGMHKSALLRYFETREQIFLVLAGEGWREWSAALRADLVEIETADPRTVAEIFARTLVARPLFCDLLAHVPLNLERNVSVERVRAFKLIALEEVAAIAAELERRLNLSRSQAVNIVSTAVSMAGAMWQMATPSPEVAQLYRDDPLLAHAVVDVEPRLTHLLSGLIGGYLGDNAAVK</sequence>
<dbReference type="PANTHER" id="PTHR30055:SF178">
    <property type="entry name" value="POSSIBLE TRANSCRIPTIONAL REGULATORY PROTEIN"/>
    <property type="match status" value="1"/>
</dbReference>
<dbReference type="InterPro" id="IPR001647">
    <property type="entry name" value="HTH_TetR"/>
</dbReference>
<proteinExistence type="predicted"/>
<feature type="DNA-binding region" description="H-T-H motif" evidence="2">
    <location>
        <begin position="38"/>
        <end position="57"/>
    </location>
</feature>
<evidence type="ECO:0000256" key="1">
    <source>
        <dbReference type="ARBA" id="ARBA00023125"/>
    </source>
</evidence>
<keyword evidence="5" id="KW-1185">Reference proteome</keyword>
<dbReference type="InterPro" id="IPR009057">
    <property type="entry name" value="Homeodomain-like_sf"/>
</dbReference>
<organism evidence="4 5">
    <name type="scientific">Shinella sumterensis</name>
    <dbReference type="NCBI Taxonomy" id="1967501"/>
    <lineage>
        <taxon>Bacteria</taxon>
        <taxon>Pseudomonadati</taxon>
        <taxon>Pseudomonadota</taxon>
        <taxon>Alphaproteobacteria</taxon>
        <taxon>Hyphomicrobiales</taxon>
        <taxon>Rhizobiaceae</taxon>
        <taxon>Shinella</taxon>
    </lineage>
</organism>
<keyword evidence="4" id="KW-0614">Plasmid</keyword>
<dbReference type="RefSeq" id="WP_306038947.1">
    <property type="nucleotide sequence ID" value="NZ_CP132303.1"/>
</dbReference>
<dbReference type="PRINTS" id="PR00455">
    <property type="entry name" value="HTHTETR"/>
</dbReference>
<name>A0AA50CSE0_9HYPH</name>
<dbReference type="Gene3D" id="1.10.357.10">
    <property type="entry name" value="Tetracycline Repressor, domain 2"/>
    <property type="match status" value="1"/>
</dbReference>
<reference evidence="4 5" key="1">
    <citation type="submission" date="2023-08" db="EMBL/GenBank/DDBJ databases">
        <title>Pathogen: clinical or host-associated sample.</title>
        <authorList>
            <person name="Hergert J."/>
            <person name="Casey R."/>
            <person name="Wagner J."/>
            <person name="Young E.L."/>
            <person name="Oakeson K.F."/>
        </authorList>
    </citation>
    <scope>NUCLEOTIDE SEQUENCE [LARGE SCALE GENOMIC DNA]</scope>
    <source>
        <strain evidence="4 5">1760953</strain>
        <plasmid evidence="4 5">unnamed1</plasmid>
    </source>
</reference>
<keyword evidence="1 2" id="KW-0238">DNA-binding</keyword>
<dbReference type="PROSITE" id="PS50977">
    <property type="entry name" value="HTH_TETR_2"/>
    <property type="match status" value="1"/>
</dbReference>
<evidence type="ECO:0000259" key="3">
    <source>
        <dbReference type="PROSITE" id="PS50977"/>
    </source>
</evidence>
<dbReference type="Pfam" id="PF00440">
    <property type="entry name" value="TetR_N"/>
    <property type="match status" value="1"/>
</dbReference>
<dbReference type="InterPro" id="IPR050109">
    <property type="entry name" value="HTH-type_TetR-like_transc_reg"/>
</dbReference>
<evidence type="ECO:0000313" key="5">
    <source>
        <dbReference type="Proteomes" id="UP001234585"/>
    </source>
</evidence>
<dbReference type="Pfam" id="PF17929">
    <property type="entry name" value="TetR_C_34"/>
    <property type="match status" value="1"/>
</dbReference>